<feature type="transmembrane region" description="Helical" evidence="6">
    <location>
        <begin position="94"/>
        <end position="118"/>
    </location>
</feature>
<feature type="transmembrane region" description="Helical" evidence="6">
    <location>
        <begin position="69"/>
        <end position="88"/>
    </location>
</feature>
<evidence type="ECO:0000256" key="2">
    <source>
        <dbReference type="ARBA" id="ARBA00009694"/>
    </source>
</evidence>
<dbReference type="RefSeq" id="WP_121170460.1">
    <property type="nucleotide sequence ID" value="NZ_RBIN01000001.1"/>
</dbReference>
<dbReference type="Proteomes" id="UP000281975">
    <property type="component" value="Unassembled WGS sequence"/>
</dbReference>
<evidence type="ECO:0000256" key="5">
    <source>
        <dbReference type="ARBA" id="ARBA00023136"/>
    </source>
</evidence>
<keyword evidence="3 6" id="KW-0812">Transmembrane</keyword>
<accession>A0A420X0N4</accession>
<evidence type="ECO:0000256" key="3">
    <source>
        <dbReference type="ARBA" id="ARBA00022692"/>
    </source>
</evidence>
<comment type="similarity">
    <text evidence="2">Belongs to the UPF0382 family.</text>
</comment>
<dbReference type="EMBL" id="RBIN01000001">
    <property type="protein sequence ID" value="RKR07418.1"/>
    <property type="molecule type" value="Genomic_DNA"/>
</dbReference>
<proteinExistence type="inferred from homology"/>
<protein>
    <submittedName>
        <fullName evidence="7">Uncharacterized membrane protein YgdD (TMEM256/DUF423 family)</fullName>
    </submittedName>
</protein>
<keyword evidence="8" id="KW-1185">Reference proteome</keyword>
<dbReference type="OrthoDB" id="9802121at2"/>
<evidence type="ECO:0000256" key="4">
    <source>
        <dbReference type="ARBA" id="ARBA00022989"/>
    </source>
</evidence>
<sequence>MSQRHAWALVGVSGLVTVALGAHGLADRLDAGQLNAFTTGVRYQAWHTLAAMAVLVWRHQKPLRGQRLALRLWGVGIVLFCLSLYALALGAPGWLGPITPFGGLALMLGWAAVAIAGWRARSG</sequence>
<evidence type="ECO:0000313" key="7">
    <source>
        <dbReference type="EMBL" id="RKR07418.1"/>
    </source>
</evidence>
<dbReference type="GO" id="GO:0016020">
    <property type="term" value="C:membrane"/>
    <property type="evidence" value="ECO:0007669"/>
    <property type="project" value="UniProtKB-SubCell"/>
</dbReference>
<reference evidence="7 8" key="1">
    <citation type="submission" date="2018-10" db="EMBL/GenBank/DDBJ databases">
        <title>Genomic Encyclopedia of Type Strains, Phase IV (KMG-IV): sequencing the most valuable type-strain genomes for metagenomic binning, comparative biology and taxonomic classification.</title>
        <authorList>
            <person name="Goeker M."/>
        </authorList>
    </citation>
    <scope>NUCLEOTIDE SEQUENCE [LARGE SCALE GENOMIC DNA]</scope>
    <source>
        <strain evidence="7 8">DSM 23229</strain>
    </source>
</reference>
<keyword evidence="4 6" id="KW-1133">Transmembrane helix</keyword>
<organism evidence="7 8">
    <name type="scientific">Kushneria sinocarnis</name>
    <dbReference type="NCBI Taxonomy" id="595502"/>
    <lineage>
        <taxon>Bacteria</taxon>
        <taxon>Pseudomonadati</taxon>
        <taxon>Pseudomonadota</taxon>
        <taxon>Gammaproteobacteria</taxon>
        <taxon>Oceanospirillales</taxon>
        <taxon>Halomonadaceae</taxon>
        <taxon>Kushneria</taxon>
    </lineage>
</organism>
<comment type="caution">
    <text evidence="7">The sequence shown here is derived from an EMBL/GenBank/DDBJ whole genome shotgun (WGS) entry which is preliminary data.</text>
</comment>
<dbReference type="PANTHER" id="PTHR43461:SF1">
    <property type="entry name" value="TRANSMEMBRANE PROTEIN 256"/>
    <property type="match status" value="1"/>
</dbReference>
<gene>
    <name evidence="7" type="ORF">C7446_0230</name>
</gene>
<evidence type="ECO:0000256" key="1">
    <source>
        <dbReference type="ARBA" id="ARBA00004141"/>
    </source>
</evidence>
<evidence type="ECO:0000313" key="8">
    <source>
        <dbReference type="Proteomes" id="UP000281975"/>
    </source>
</evidence>
<evidence type="ECO:0000256" key="6">
    <source>
        <dbReference type="SAM" id="Phobius"/>
    </source>
</evidence>
<dbReference type="PANTHER" id="PTHR43461">
    <property type="entry name" value="TRANSMEMBRANE PROTEIN 256"/>
    <property type="match status" value="1"/>
</dbReference>
<feature type="transmembrane region" description="Helical" evidence="6">
    <location>
        <begin position="37"/>
        <end position="57"/>
    </location>
</feature>
<dbReference type="Pfam" id="PF04241">
    <property type="entry name" value="DUF423"/>
    <property type="match status" value="1"/>
</dbReference>
<name>A0A420X0N4_9GAMM</name>
<comment type="subcellular location">
    <subcellularLocation>
        <location evidence="1">Membrane</location>
        <topology evidence="1">Multi-pass membrane protein</topology>
    </subcellularLocation>
</comment>
<dbReference type="InterPro" id="IPR006696">
    <property type="entry name" value="DUF423"/>
</dbReference>
<dbReference type="AlphaFoldDB" id="A0A420X0N4"/>
<keyword evidence="5 6" id="KW-0472">Membrane</keyword>